<dbReference type="Pfam" id="PF02870">
    <property type="entry name" value="Methyltransf_1N"/>
    <property type="match status" value="1"/>
</dbReference>
<dbReference type="NCBIfam" id="TIGR00589">
    <property type="entry name" value="ogt"/>
    <property type="match status" value="1"/>
</dbReference>
<dbReference type="InterPro" id="IPR036631">
    <property type="entry name" value="MGMT_N_sf"/>
</dbReference>
<dbReference type="SUPFAM" id="SSF57884">
    <property type="entry name" value="Ada DNA repair protein, N-terminal domain (N-Ada 10)"/>
    <property type="match status" value="1"/>
</dbReference>
<keyword evidence="5" id="KW-0227">DNA damage</keyword>
<sequence>MTRNHTHKAKRQTPESQTIVADPRWQKVMNRDKSARDFVFAVQSTGIYCLACCPARRPNPENISFYNTPAEAEAAGYRACKRCKPDQADAGDKIRHLIEQACRRIELSEENIPLAELAQGAGLSSFYFQRQFKAITGLTPKLYAQTYRARRMREALRDKDSNVTQAIYDAGFQSASRFYHQADDMLGMSPTTFKKGGKNMDIHFAVAECSLGSVLIAATSKGICAVTLGDDPEALVQNLQDRFPQAELFAGDKEFETHIAAVIAHIENPAQNFDLPLDIQGTVFQQKVWQALRDIPSGQTTSYSDLANRIGQPKASRAVASACGANKIAVIIPCHRVVRNNGDLSGYRWGVERKEALLIKERQKALSKT</sequence>
<evidence type="ECO:0000256" key="10">
    <source>
        <dbReference type="ARBA" id="ARBA00049348"/>
    </source>
</evidence>
<comment type="caution">
    <text evidence="12">The sequence shown here is derived from an EMBL/GenBank/DDBJ whole genome shotgun (WGS) entry which is preliminary data.</text>
</comment>
<dbReference type="PROSITE" id="PS00374">
    <property type="entry name" value="MGMT"/>
    <property type="match status" value="1"/>
</dbReference>
<keyword evidence="9" id="KW-0234">DNA repair</keyword>
<dbReference type="InterPro" id="IPR016221">
    <property type="entry name" value="Bifunct_regulatory_prot_Ada"/>
</dbReference>
<protein>
    <submittedName>
        <fullName evidence="12">Bifunctional DNA-binding transcriptional regulator/O6-methylguanine-DNA methyltransferase Ada</fullName>
    </submittedName>
</protein>
<evidence type="ECO:0000256" key="8">
    <source>
        <dbReference type="ARBA" id="ARBA00023163"/>
    </source>
</evidence>
<comment type="catalytic activity">
    <reaction evidence="1">
        <text>a 4-O-methyl-thymidine in DNA + L-cysteinyl-[protein] = a thymidine in DNA + S-methyl-L-cysteinyl-[protein]</text>
        <dbReference type="Rhea" id="RHEA:53428"/>
        <dbReference type="Rhea" id="RHEA-COMP:10131"/>
        <dbReference type="Rhea" id="RHEA-COMP:10132"/>
        <dbReference type="Rhea" id="RHEA-COMP:13555"/>
        <dbReference type="Rhea" id="RHEA-COMP:13556"/>
        <dbReference type="ChEBI" id="CHEBI:29950"/>
        <dbReference type="ChEBI" id="CHEBI:82612"/>
        <dbReference type="ChEBI" id="CHEBI:137386"/>
        <dbReference type="ChEBI" id="CHEBI:137387"/>
        <dbReference type="EC" id="2.1.1.63"/>
    </reaction>
</comment>
<dbReference type="InterPro" id="IPR018060">
    <property type="entry name" value="HTH_AraC"/>
</dbReference>
<dbReference type="PIRSF" id="PIRSF000409">
    <property type="entry name" value="Ada"/>
    <property type="match status" value="1"/>
</dbReference>
<dbReference type="InterPro" id="IPR008332">
    <property type="entry name" value="MethylG_MeTrfase_N"/>
</dbReference>
<dbReference type="GO" id="GO:0003677">
    <property type="term" value="F:DNA binding"/>
    <property type="evidence" value="ECO:0007669"/>
    <property type="project" value="UniProtKB-KW"/>
</dbReference>
<evidence type="ECO:0000256" key="3">
    <source>
        <dbReference type="ARBA" id="ARBA00022603"/>
    </source>
</evidence>
<keyword evidence="3 12" id="KW-0489">Methyltransferase</keyword>
<evidence type="ECO:0000256" key="4">
    <source>
        <dbReference type="ARBA" id="ARBA00022679"/>
    </source>
</evidence>
<dbReference type="SMART" id="SM00342">
    <property type="entry name" value="HTH_ARAC"/>
    <property type="match status" value="1"/>
</dbReference>
<keyword evidence="6" id="KW-0805">Transcription regulation</keyword>
<dbReference type="CDD" id="cd06445">
    <property type="entry name" value="ATase"/>
    <property type="match status" value="1"/>
</dbReference>
<reference evidence="12 13" key="1">
    <citation type="journal article" date="2019" name="Int. J. Syst. Evol. Microbiol.">
        <title>The Global Catalogue of Microorganisms (GCM) 10K type strain sequencing project: providing services to taxonomists for standard genome sequencing and annotation.</title>
        <authorList>
            <consortium name="The Broad Institute Genomics Platform"/>
            <consortium name="The Broad Institute Genome Sequencing Center for Infectious Disease"/>
            <person name="Wu L."/>
            <person name="Ma J."/>
        </authorList>
    </citation>
    <scope>NUCLEOTIDE SEQUENCE [LARGE SCALE GENOMIC DNA]</scope>
    <source>
        <strain evidence="12 13">JCM 15115</strain>
    </source>
</reference>
<dbReference type="Gene3D" id="1.10.10.60">
    <property type="entry name" value="Homeodomain-like"/>
    <property type="match status" value="1"/>
</dbReference>
<organism evidence="12 13">
    <name type="scientific">Paenochrobactrum glaciei</name>
    <dbReference type="NCBI Taxonomy" id="486407"/>
    <lineage>
        <taxon>Bacteria</taxon>
        <taxon>Pseudomonadati</taxon>
        <taxon>Pseudomonadota</taxon>
        <taxon>Alphaproteobacteria</taxon>
        <taxon>Hyphomicrobiales</taxon>
        <taxon>Brucellaceae</taxon>
        <taxon>Paenochrobactrum</taxon>
    </lineage>
</organism>
<evidence type="ECO:0000256" key="9">
    <source>
        <dbReference type="ARBA" id="ARBA00023204"/>
    </source>
</evidence>
<comment type="catalytic activity">
    <reaction evidence="10">
        <text>a 6-O-methyl-2'-deoxyguanosine in DNA + L-cysteinyl-[protein] = S-methyl-L-cysteinyl-[protein] + a 2'-deoxyguanosine in DNA</text>
        <dbReference type="Rhea" id="RHEA:24000"/>
        <dbReference type="Rhea" id="RHEA-COMP:10131"/>
        <dbReference type="Rhea" id="RHEA-COMP:10132"/>
        <dbReference type="Rhea" id="RHEA-COMP:11367"/>
        <dbReference type="Rhea" id="RHEA-COMP:11368"/>
        <dbReference type="ChEBI" id="CHEBI:29950"/>
        <dbReference type="ChEBI" id="CHEBI:82612"/>
        <dbReference type="ChEBI" id="CHEBI:85445"/>
        <dbReference type="ChEBI" id="CHEBI:85448"/>
        <dbReference type="EC" id="2.1.1.63"/>
    </reaction>
</comment>
<keyword evidence="7" id="KW-0010">Activator</keyword>
<dbReference type="Proteomes" id="UP001424441">
    <property type="component" value="Unassembled WGS sequence"/>
</dbReference>
<keyword evidence="13" id="KW-1185">Reference proteome</keyword>
<dbReference type="PANTHER" id="PTHR10815:SF14">
    <property type="entry name" value="BIFUNCTIONAL TRANSCRIPTIONAL ACTIVATOR_DNA REPAIR ENZYME ADA"/>
    <property type="match status" value="1"/>
</dbReference>
<dbReference type="InterPro" id="IPR036217">
    <property type="entry name" value="MethylDNA_cys_MeTrfase_DNAb"/>
</dbReference>
<accession>A0ABN1FNB9</accession>
<proteinExistence type="predicted"/>
<dbReference type="Gene3D" id="3.40.10.10">
    <property type="entry name" value="DNA Methylphosphotriester Repair Domain"/>
    <property type="match status" value="1"/>
</dbReference>
<dbReference type="GO" id="GO:0008168">
    <property type="term" value="F:methyltransferase activity"/>
    <property type="evidence" value="ECO:0007669"/>
    <property type="project" value="UniProtKB-KW"/>
</dbReference>
<dbReference type="RefSeq" id="WP_343801410.1">
    <property type="nucleotide sequence ID" value="NZ_BAAADE010000001.1"/>
</dbReference>
<dbReference type="SUPFAM" id="SSF46689">
    <property type="entry name" value="Homeodomain-like"/>
    <property type="match status" value="1"/>
</dbReference>
<dbReference type="PANTHER" id="PTHR10815">
    <property type="entry name" value="METHYLATED-DNA--PROTEIN-CYSTEINE METHYLTRANSFERASE"/>
    <property type="match status" value="1"/>
</dbReference>
<dbReference type="GO" id="GO:0032259">
    <property type="term" value="P:methylation"/>
    <property type="evidence" value="ECO:0007669"/>
    <property type="project" value="UniProtKB-KW"/>
</dbReference>
<evidence type="ECO:0000256" key="2">
    <source>
        <dbReference type="ARBA" id="ARBA00001947"/>
    </source>
</evidence>
<evidence type="ECO:0000256" key="7">
    <source>
        <dbReference type="ARBA" id="ARBA00023159"/>
    </source>
</evidence>
<dbReference type="SUPFAM" id="SSF46767">
    <property type="entry name" value="Methylated DNA-protein cysteine methyltransferase, C-terminal domain"/>
    <property type="match status" value="1"/>
</dbReference>
<dbReference type="InterPro" id="IPR001497">
    <property type="entry name" value="MethylDNA_cys_MeTrfase_AS"/>
</dbReference>
<evidence type="ECO:0000256" key="5">
    <source>
        <dbReference type="ARBA" id="ARBA00022763"/>
    </source>
</evidence>
<dbReference type="InterPro" id="IPR036388">
    <property type="entry name" value="WH-like_DNA-bd_sf"/>
</dbReference>
<feature type="domain" description="HTH araC/xylS-type" evidence="11">
    <location>
        <begin position="92"/>
        <end position="196"/>
    </location>
</feature>
<gene>
    <name evidence="12" type="primary">ada</name>
    <name evidence="12" type="ORF">GCM10008943_06900</name>
</gene>
<evidence type="ECO:0000313" key="13">
    <source>
        <dbReference type="Proteomes" id="UP001424441"/>
    </source>
</evidence>
<keyword evidence="4" id="KW-0808">Transferase</keyword>
<dbReference type="NCBIfam" id="NF011964">
    <property type="entry name" value="PRK15435.1"/>
    <property type="match status" value="1"/>
</dbReference>
<keyword evidence="8" id="KW-0804">Transcription</keyword>
<keyword evidence="12" id="KW-0238">DNA-binding</keyword>
<dbReference type="Gene3D" id="1.10.10.10">
    <property type="entry name" value="Winged helix-like DNA-binding domain superfamily/Winged helix DNA-binding domain"/>
    <property type="match status" value="1"/>
</dbReference>
<evidence type="ECO:0000256" key="1">
    <source>
        <dbReference type="ARBA" id="ARBA00001286"/>
    </source>
</evidence>
<dbReference type="SUPFAM" id="SSF53155">
    <property type="entry name" value="Methylated DNA-protein cysteine methyltransferase domain"/>
    <property type="match status" value="1"/>
</dbReference>
<dbReference type="PROSITE" id="PS01124">
    <property type="entry name" value="HTH_ARAC_FAMILY_2"/>
    <property type="match status" value="1"/>
</dbReference>
<dbReference type="Pfam" id="PF12833">
    <property type="entry name" value="HTH_18"/>
    <property type="match status" value="1"/>
</dbReference>
<dbReference type="Pfam" id="PF01035">
    <property type="entry name" value="DNA_binding_1"/>
    <property type="match status" value="1"/>
</dbReference>
<dbReference type="Gene3D" id="3.30.160.70">
    <property type="entry name" value="Methylated DNA-protein cysteine methyltransferase domain"/>
    <property type="match status" value="1"/>
</dbReference>
<dbReference type="InterPro" id="IPR009057">
    <property type="entry name" value="Homeodomain-like_sf"/>
</dbReference>
<dbReference type="Pfam" id="PF02805">
    <property type="entry name" value="Ada_Zn_binding"/>
    <property type="match status" value="1"/>
</dbReference>
<dbReference type="InterPro" id="IPR035451">
    <property type="entry name" value="Ada-like_dom_sf"/>
</dbReference>
<evidence type="ECO:0000313" key="12">
    <source>
        <dbReference type="EMBL" id="GAA0594436.1"/>
    </source>
</evidence>
<dbReference type="EMBL" id="BAAADE010000001">
    <property type="protein sequence ID" value="GAA0594436.1"/>
    <property type="molecule type" value="Genomic_DNA"/>
</dbReference>
<name>A0ABN1FNB9_9HYPH</name>
<dbReference type="InterPro" id="IPR014048">
    <property type="entry name" value="MethylDNA_cys_MeTrfase_DNA-bd"/>
</dbReference>
<evidence type="ECO:0000256" key="6">
    <source>
        <dbReference type="ARBA" id="ARBA00023015"/>
    </source>
</evidence>
<dbReference type="InterPro" id="IPR004026">
    <property type="entry name" value="Ada_DNA_repair_Zn-bd"/>
</dbReference>
<comment type="cofactor">
    <cofactor evidence="2">
        <name>Zn(2+)</name>
        <dbReference type="ChEBI" id="CHEBI:29105"/>
    </cofactor>
</comment>
<evidence type="ECO:0000259" key="11">
    <source>
        <dbReference type="PROSITE" id="PS01124"/>
    </source>
</evidence>